<evidence type="ECO:0000256" key="1">
    <source>
        <dbReference type="SAM" id="Coils"/>
    </source>
</evidence>
<dbReference type="OrthoDB" id="7405964at2759"/>
<dbReference type="Proteomes" id="UP001652626">
    <property type="component" value="Chromosome 16"/>
</dbReference>
<keyword evidence="3" id="KW-1185">Reference proteome</keyword>
<organism evidence="3 4">
    <name type="scientific">Vanessa tameamea</name>
    <name type="common">Kamehameha butterfly</name>
    <dbReference type="NCBI Taxonomy" id="334116"/>
    <lineage>
        <taxon>Eukaryota</taxon>
        <taxon>Metazoa</taxon>
        <taxon>Ecdysozoa</taxon>
        <taxon>Arthropoda</taxon>
        <taxon>Hexapoda</taxon>
        <taxon>Insecta</taxon>
        <taxon>Pterygota</taxon>
        <taxon>Neoptera</taxon>
        <taxon>Endopterygota</taxon>
        <taxon>Lepidoptera</taxon>
        <taxon>Glossata</taxon>
        <taxon>Ditrysia</taxon>
        <taxon>Papilionoidea</taxon>
        <taxon>Nymphalidae</taxon>
        <taxon>Nymphalinae</taxon>
        <taxon>Vanessa</taxon>
    </lineage>
</organism>
<dbReference type="AlphaFoldDB" id="A0A8B8IQ91"/>
<proteinExistence type="predicted"/>
<evidence type="ECO:0000256" key="2">
    <source>
        <dbReference type="SAM" id="MobiDB-lite"/>
    </source>
</evidence>
<dbReference type="OMA" id="NDAHEEI"/>
<evidence type="ECO:0000313" key="3">
    <source>
        <dbReference type="Proteomes" id="UP001652626"/>
    </source>
</evidence>
<sequence>MPFIIIYTLSGSLYVILFQQSTHERKTFVKGIKNTLTLLNGLENSFKKSNKYEDKLLKCRMSHKHSHHNDIWNTDDSTTKDSKNSNTDCLKSSRNIYNVTESWSTMSMVCLQYQYEELTKRYNTLLQAYNEGCTSLSSHDNEVLNLRKRINDAHEEITNANKTILTVGNKYLTLKHRKLIQKVWYEGKIQSLKRAIRTILLTAERACLELNEQP</sequence>
<keyword evidence="1" id="KW-0175">Coiled coil</keyword>
<name>A0A8B8IQ91_VANTA</name>
<dbReference type="GeneID" id="113403071"/>
<feature type="region of interest" description="Disordered" evidence="2">
    <location>
        <begin position="67"/>
        <end position="86"/>
    </location>
</feature>
<reference evidence="4" key="1">
    <citation type="submission" date="2025-08" db="UniProtKB">
        <authorList>
            <consortium name="RefSeq"/>
        </authorList>
    </citation>
    <scope>IDENTIFICATION</scope>
    <source>
        <tissue evidence="4">Whole body</tissue>
    </source>
</reference>
<evidence type="ECO:0000313" key="4">
    <source>
        <dbReference type="RefSeq" id="XP_026499298.2"/>
    </source>
</evidence>
<gene>
    <name evidence="4" type="primary">LOC113403071</name>
</gene>
<protein>
    <submittedName>
        <fullName evidence="4">Uncharacterized protein LOC113403071</fullName>
    </submittedName>
</protein>
<dbReference type="RefSeq" id="XP_026499298.2">
    <property type="nucleotide sequence ID" value="XM_026643513.2"/>
</dbReference>
<accession>A0A8B8IQ91</accession>
<feature type="coiled-coil region" evidence="1">
    <location>
        <begin position="136"/>
        <end position="163"/>
    </location>
</feature>